<dbReference type="EMBL" id="KV722356">
    <property type="protein sequence ID" value="OCH93340.1"/>
    <property type="molecule type" value="Genomic_DNA"/>
</dbReference>
<dbReference type="OrthoDB" id="2676372at2759"/>
<evidence type="ECO:0000313" key="2">
    <source>
        <dbReference type="EMBL" id="OCH93340.1"/>
    </source>
</evidence>
<evidence type="ECO:0000256" key="1">
    <source>
        <dbReference type="SAM" id="MobiDB-lite"/>
    </source>
</evidence>
<dbReference type="AlphaFoldDB" id="A0A8E2DPG0"/>
<sequence length="270" mass="30714">MYLNCVHPYCRCYREQLARRPGAPRQTLHQHPGGIRDKESAPWHDSSQNSIPHLPRDHSYSLFPDPHHNMWSPHFFGAFAQASDDATYPTAGDRETIYVPWETQSIVHQAFKAGPQRDMGLGSPPAVCVRPCTLEQYRLFYDAVVALRSGRATSIPRRAVVFTAIVNEWPCHWHHDCGTTLKLTERKDILEHFRSDGSRNKPRVACEWDGCKDEVAPQGLWRHFLLKHLGQEHCVCLLCGTVTSRIDALKRHVLVDCKASMVVQGIGFVD</sequence>
<dbReference type="Gene3D" id="3.30.160.60">
    <property type="entry name" value="Classic Zinc Finger"/>
    <property type="match status" value="1"/>
</dbReference>
<accession>A0A8E2DPG0</accession>
<feature type="region of interest" description="Disordered" evidence="1">
    <location>
        <begin position="21"/>
        <end position="55"/>
    </location>
</feature>
<proteinExistence type="predicted"/>
<evidence type="ECO:0000313" key="3">
    <source>
        <dbReference type="Proteomes" id="UP000250043"/>
    </source>
</evidence>
<protein>
    <recommendedName>
        <fullName evidence="4">C2H2-type domain-containing protein</fullName>
    </recommendedName>
</protein>
<organism evidence="2 3">
    <name type="scientific">Obba rivulosa</name>
    <dbReference type="NCBI Taxonomy" id="1052685"/>
    <lineage>
        <taxon>Eukaryota</taxon>
        <taxon>Fungi</taxon>
        <taxon>Dikarya</taxon>
        <taxon>Basidiomycota</taxon>
        <taxon>Agaricomycotina</taxon>
        <taxon>Agaricomycetes</taxon>
        <taxon>Polyporales</taxon>
        <taxon>Gelatoporiaceae</taxon>
        <taxon>Obba</taxon>
    </lineage>
</organism>
<keyword evidence="3" id="KW-1185">Reference proteome</keyword>
<reference evidence="2 3" key="1">
    <citation type="submission" date="2016-07" db="EMBL/GenBank/DDBJ databases">
        <title>Draft genome of the white-rot fungus Obba rivulosa 3A-2.</title>
        <authorList>
            <consortium name="DOE Joint Genome Institute"/>
            <person name="Miettinen O."/>
            <person name="Riley R."/>
            <person name="Acob R."/>
            <person name="Barry K."/>
            <person name="Cullen D."/>
            <person name="De Vries R."/>
            <person name="Hainaut M."/>
            <person name="Hatakka A."/>
            <person name="Henrissat B."/>
            <person name="Hilden K."/>
            <person name="Kuo R."/>
            <person name="Labutti K."/>
            <person name="Lipzen A."/>
            <person name="Makela M.R."/>
            <person name="Sandor L."/>
            <person name="Spatafora J.W."/>
            <person name="Grigoriev I.V."/>
            <person name="Hibbett D.S."/>
        </authorList>
    </citation>
    <scope>NUCLEOTIDE SEQUENCE [LARGE SCALE GENOMIC DNA]</scope>
    <source>
        <strain evidence="2 3">3A-2</strain>
    </source>
</reference>
<dbReference type="Proteomes" id="UP000250043">
    <property type="component" value="Unassembled WGS sequence"/>
</dbReference>
<evidence type="ECO:0008006" key="4">
    <source>
        <dbReference type="Google" id="ProtNLM"/>
    </source>
</evidence>
<gene>
    <name evidence="2" type="ORF">OBBRIDRAFT_327659</name>
</gene>
<name>A0A8E2DPG0_9APHY</name>